<organism evidence="2 3">
    <name type="scientific">Coraliomargarita akajimensis (strain DSM 45221 / IAM 15411 / JCM 23193 / KCTC 12865 / 04OKA010-24)</name>
    <dbReference type="NCBI Taxonomy" id="583355"/>
    <lineage>
        <taxon>Bacteria</taxon>
        <taxon>Pseudomonadati</taxon>
        <taxon>Verrucomicrobiota</taxon>
        <taxon>Opitutia</taxon>
        <taxon>Puniceicoccales</taxon>
        <taxon>Coraliomargaritaceae</taxon>
        <taxon>Coraliomargarita</taxon>
    </lineage>
</organism>
<accession>D5EIU2</accession>
<feature type="chain" id="PRO_5003071523" description="SH3b domain-containing protein" evidence="1">
    <location>
        <begin position="20"/>
        <end position="310"/>
    </location>
</feature>
<protein>
    <recommendedName>
        <fullName evidence="4">SH3b domain-containing protein</fullName>
    </recommendedName>
</protein>
<dbReference type="RefSeq" id="WP_013043063.1">
    <property type="nucleotide sequence ID" value="NC_014008.1"/>
</dbReference>
<dbReference type="HOGENOM" id="CLU_896330_0_0_0"/>
<reference evidence="2 3" key="1">
    <citation type="journal article" date="2010" name="Stand. Genomic Sci.">
        <title>Complete genome sequence of Coraliomargarita akajimensis type strain (04OKA010-24).</title>
        <authorList>
            <person name="Mavromatis K."/>
            <person name="Abt B."/>
            <person name="Brambilla E."/>
            <person name="Lapidus A."/>
            <person name="Copeland A."/>
            <person name="Deshpande S."/>
            <person name="Nolan M."/>
            <person name="Lucas S."/>
            <person name="Tice H."/>
            <person name="Cheng J.F."/>
            <person name="Han C."/>
            <person name="Detter J.C."/>
            <person name="Woyke T."/>
            <person name="Goodwin L."/>
            <person name="Pitluck S."/>
            <person name="Held B."/>
            <person name="Brettin T."/>
            <person name="Tapia R."/>
            <person name="Ivanova N."/>
            <person name="Mikhailova N."/>
            <person name="Pati A."/>
            <person name="Liolios K."/>
            <person name="Chen A."/>
            <person name="Palaniappan K."/>
            <person name="Land M."/>
            <person name="Hauser L."/>
            <person name="Chang Y.J."/>
            <person name="Jeffries C.D."/>
            <person name="Rohde M."/>
            <person name="Goker M."/>
            <person name="Bristow J."/>
            <person name="Eisen J.A."/>
            <person name="Markowitz V."/>
            <person name="Hugenholtz P."/>
            <person name="Klenk H.P."/>
            <person name="Kyrpides N.C."/>
        </authorList>
    </citation>
    <scope>NUCLEOTIDE SEQUENCE [LARGE SCALE GENOMIC DNA]</scope>
    <source>
        <strain evidence="3">DSM 45221 / IAM 15411 / JCM 23193 / KCTC 12865</strain>
    </source>
</reference>
<name>D5EIU2_CORAD</name>
<dbReference type="EMBL" id="CP001998">
    <property type="protein sequence ID" value="ADE54341.1"/>
    <property type="molecule type" value="Genomic_DNA"/>
</dbReference>
<sequence length="310" mass="33742">MNLPYRIFALLSLAATLSAQDVMLRFHPDAAATIVGRVDANHPAFSRGQAVRDPELAAAGWFWTELKASFSGYVSTEGLAKDFSVATGTLIRSKASNQASVLTVVEKNDRIFANASDESAQWSQVEFTKAVPVYYLHSELPSTTALDTPRTALGGNHAEPAPQPIAAPYKRRINNDNSFTINRSGPVQVYETVTPPPPAPAAKPKPAEPLPESIMVERRESPTSNSQPLELGMQTLSGHLKRNRQSTENSYSLQLKTLGYQDAFVDISGIFISDLRPFLDKPVIINGKVESLSPGSDIRVIRAQSLKTNP</sequence>
<evidence type="ECO:0000256" key="1">
    <source>
        <dbReference type="SAM" id="SignalP"/>
    </source>
</evidence>
<dbReference type="Proteomes" id="UP000000925">
    <property type="component" value="Chromosome"/>
</dbReference>
<dbReference type="KEGG" id="caa:Caka_1321"/>
<dbReference type="OrthoDB" id="191488at2"/>
<dbReference type="STRING" id="583355.Caka_1321"/>
<keyword evidence="1" id="KW-0732">Signal</keyword>
<proteinExistence type="predicted"/>
<evidence type="ECO:0000313" key="3">
    <source>
        <dbReference type="Proteomes" id="UP000000925"/>
    </source>
</evidence>
<gene>
    <name evidence="2" type="ordered locus">Caka_1321</name>
</gene>
<feature type="signal peptide" evidence="1">
    <location>
        <begin position="1"/>
        <end position="19"/>
    </location>
</feature>
<dbReference type="AlphaFoldDB" id="D5EIU2"/>
<evidence type="ECO:0008006" key="4">
    <source>
        <dbReference type="Google" id="ProtNLM"/>
    </source>
</evidence>
<keyword evidence="3" id="KW-1185">Reference proteome</keyword>
<evidence type="ECO:0000313" key="2">
    <source>
        <dbReference type="EMBL" id="ADE54341.1"/>
    </source>
</evidence>